<dbReference type="AlphaFoldDB" id="A0A813KP16"/>
<evidence type="ECO:0000313" key="3">
    <source>
        <dbReference type="EMBL" id="CAE8711752.1"/>
    </source>
</evidence>
<feature type="region of interest" description="Disordered" evidence="2">
    <location>
        <begin position="527"/>
        <end position="559"/>
    </location>
</feature>
<feature type="compositionally biased region" description="Low complexity" evidence="2">
    <location>
        <begin position="302"/>
        <end position="333"/>
    </location>
</feature>
<dbReference type="EMBL" id="CAJNNW010032209">
    <property type="protein sequence ID" value="CAE8711752.1"/>
    <property type="molecule type" value="Genomic_DNA"/>
</dbReference>
<proteinExistence type="predicted"/>
<comment type="caution">
    <text evidence="3">The sequence shown here is derived from an EMBL/GenBank/DDBJ whole genome shotgun (WGS) entry which is preliminary data.</text>
</comment>
<feature type="compositionally biased region" description="Polar residues" evidence="2">
    <location>
        <begin position="545"/>
        <end position="559"/>
    </location>
</feature>
<accession>A0A813KP16</accession>
<feature type="region of interest" description="Disordered" evidence="2">
    <location>
        <begin position="194"/>
        <end position="221"/>
    </location>
</feature>
<reference evidence="3" key="1">
    <citation type="submission" date="2021-02" db="EMBL/GenBank/DDBJ databases">
        <authorList>
            <person name="Dougan E. K."/>
            <person name="Rhodes N."/>
            <person name="Thang M."/>
            <person name="Chan C."/>
        </authorList>
    </citation>
    <scope>NUCLEOTIDE SEQUENCE</scope>
</reference>
<sequence length="773" mass="85129">MEDIAAKNLLSLFFDPIWFVKATAQTMEPVVKAWCKTKKKTMVSKEWERMLAEVNKYLKEKYPSAFDGTGIPRVFEYKAGQVEITKKWRAAAPWRTPAAKAPSTPARASSALLRPSPPMAAPLSTPAASALSTPVRASSRLSPPPPVEVPLVRAPSAPDVFHIGSEDQDDVLNSEQIDMLEISDVGILGRPAGGSCAGGPQANTKAPSSTMPPPPPAKASCVPHPQVKAFSMASLVKAPSAPDVFHIGSEDQDDVLNSEKIDMLEISDVGILGRPAGGSCAGRPQANTKAPSSTMPPPPPAKASRVPCPAGAASSSSSSETPPMPPSSTSAAGSREEELGRLVLDLQAQLHMQKQQLDYLLDKSARDAKRREDMEAEKKSLEKQLESVLRIGGIGSTEPSKFVNLTASRSTRQGDTGSSEAGEHDASSDGVSSMLTTPELQCIMNEAMDACEKELKFRWKMVVRKGQDFPNPADVKAYLRDKNTDMMESKRVDRIRECIHILEERNKYQHGTKILGLLRPAPLAHLGSRDVSRNSRSSSPPPSSWQAPNGQQQQDPSTTLSWSSVNFDLEIKDFTGVLKSETCSDVQRKCMEQLSVSVILSHFTNRSWLMGTLANYRLKVQDVMLGKKTDGLDGTKFFGTIAFPDEASMQAFWARYQEGTFNAFMESAADYVFPEKSYVAIWRNRWQGKLTKSQIEEVIARELPGTSKVRVFVMAYPWSKELAVPMWGVVEFETEQELKYLLDQRFENFYFHEPIQCLQGPEFPIQFSESVRH</sequence>
<feature type="region of interest" description="Disordered" evidence="2">
    <location>
        <begin position="404"/>
        <end position="433"/>
    </location>
</feature>
<feature type="coiled-coil region" evidence="1">
    <location>
        <begin position="364"/>
        <end position="391"/>
    </location>
</feature>
<feature type="region of interest" description="Disordered" evidence="2">
    <location>
        <begin position="275"/>
        <end position="337"/>
    </location>
</feature>
<keyword evidence="1" id="KW-0175">Coiled coil</keyword>
<evidence type="ECO:0000313" key="4">
    <source>
        <dbReference type="Proteomes" id="UP000626109"/>
    </source>
</evidence>
<evidence type="ECO:0000256" key="2">
    <source>
        <dbReference type="SAM" id="MobiDB-lite"/>
    </source>
</evidence>
<protein>
    <submittedName>
        <fullName evidence="3">Uncharacterized protein</fullName>
    </submittedName>
</protein>
<evidence type="ECO:0000256" key="1">
    <source>
        <dbReference type="SAM" id="Coils"/>
    </source>
</evidence>
<feature type="region of interest" description="Disordered" evidence="2">
    <location>
        <begin position="95"/>
        <end position="127"/>
    </location>
</feature>
<dbReference type="Proteomes" id="UP000626109">
    <property type="component" value="Unassembled WGS sequence"/>
</dbReference>
<organism evidence="3 4">
    <name type="scientific">Polarella glacialis</name>
    <name type="common">Dinoflagellate</name>
    <dbReference type="NCBI Taxonomy" id="89957"/>
    <lineage>
        <taxon>Eukaryota</taxon>
        <taxon>Sar</taxon>
        <taxon>Alveolata</taxon>
        <taxon>Dinophyceae</taxon>
        <taxon>Suessiales</taxon>
        <taxon>Suessiaceae</taxon>
        <taxon>Polarella</taxon>
    </lineage>
</organism>
<gene>
    <name evidence="3" type="ORF">PGLA2088_LOCUS36652</name>
</gene>
<feature type="compositionally biased region" description="Polar residues" evidence="2">
    <location>
        <begin position="404"/>
        <end position="419"/>
    </location>
</feature>
<name>A0A813KP16_POLGL</name>